<protein>
    <recommendedName>
        <fullName evidence="5">Coiled-coil domain-containing protein</fullName>
    </recommendedName>
</protein>
<keyword evidence="7" id="KW-1185">Reference proteome</keyword>
<dbReference type="InterPro" id="IPR010422">
    <property type="entry name" value="Ccdc124/Oxs1"/>
</dbReference>
<evidence type="ECO:0000313" key="7">
    <source>
        <dbReference type="Proteomes" id="UP000827092"/>
    </source>
</evidence>
<comment type="similarity">
    <text evidence="2">Belongs to the CCDC124 family.</text>
</comment>
<evidence type="ECO:0000256" key="2">
    <source>
        <dbReference type="ARBA" id="ARBA00008296"/>
    </source>
</evidence>
<evidence type="ECO:0000256" key="1">
    <source>
        <dbReference type="ARBA" id="ARBA00004214"/>
    </source>
</evidence>
<feature type="region of interest" description="Disordered" evidence="4">
    <location>
        <begin position="22"/>
        <end position="84"/>
    </location>
</feature>
<dbReference type="Pfam" id="PF06244">
    <property type="entry name" value="Ccdc124"/>
    <property type="match status" value="1"/>
</dbReference>
<reference evidence="6 7" key="1">
    <citation type="journal article" date="2022" name="Nat. Ecol. Evol.">
        <title>A masculinizing supergene underlies an exaggerated male reproductive morph in a spider.</title>
        <authorList>
            <person name="Hendrickx F."/>
            <person name="De Corte Z."/>
            <person name="Sonet G."/>
            <person name="Van Belleghem S.M."/>
            <person name="Kostlbacher S."/>
            <person name="Vangestel C."/>
        </authorList>
    </citation>
    <scope>NUCLEOTIDE SEQUENCE [LARGE SCALE GENOMIC DNA]</scope>
    <source>
        <strain evidence="6">W744_W776</strain>
    </source>
</reference>
<sequence>MLVFLKKKPSEFEKYKFSCTMPKKFGNNTKAAEAKERRDAVKNAEKEKKEREAEEAAWKDDDKYVVRKQQRKEDKEKKKQELLEKKLQTKQVYEEEMNSIKVAKPAPTKVTRAEIAKVVKSSSAAKPPKEVVHVETPLEENINRIQVEGDEARNVDEAISILSNGVEKVDLHPEKRVKAAYQAFEERNLPILKAENPNLRLSQLKQMLKKDWMKSPENPLNQR</sequence>
<accession>A0AAV6UIL8</accession>
<organism evidence="6 7">
    <name type="scientific">Oedothorax gibbosus</name>
    <dbReference type="NCBI Taxonomy" id="931172"/>
    <lineage>
        <taxon>Eukaryota</taxon>
        <taxon>Metazoa</taxon>
        <taxon>Ecdysozoa</taxon>
        <taxon>Arthropoda</taxon>
        <taxon>Chelicerata</taxon>
        <taxon>Arachnida</taxon>
        <taxon>Araneae</taxon>
        <taxon>Araneomorphae</taxon>
        <taxon>Entelegynae</taxon>
        <taxon>Araneoidea</taxon>
        <taxon>Linyphiidae</taxon>
        <taxon>Erigoninae</taxon>
        <taxon>Oedothorax</taxon>
    </lineage>
</organism>
<evidence type="ECO:0000256" key="4">
    <source>
        <dbReference type="SAM" id="MobiDB-lite"/>
    </source>
</evidence>
<gene>
    <name evidence="6" type="ORF">JTE90_005639</name>
</gene>
<dbReference type="GO" id="GO:0006366">
    <property type="term" value="P:transcription by RNA polymerase II"/>
    <property type="evidence" value="ECO:0007669"/>
    <property type="project" value="TreeGrafter"/>
</dbReference>
<feature type="domain" description="Coiled-coil" evidence="5">
    <location>
        <begin position="141"/>
        <end position="222"/>
    </location>
</feature>
<dbReference type="GO" id="GO:0030496">
    <property type="term" value="C:midbody"/>
    <property type="evidence" value="ECO:0007669"/>
    <property type="project" value="UniProtKB-SubCell"/>
</dbReference>
<proteinExistence type="inferred from homology"/>
<name>A0AAV6UIL8_9ARAC</name>
<dbReference type="Proteomes" id="UP000827092">
    <property type="component" value="Unassembled WGS sequence"/>
</dbReference>
<dbReference type="PANTHER" id="PTHR21680:SF0">
    <property type="entry name" value="COILED-COIL DOMAIN-CONTAINING PROTEIN 124"/>
    <property type="match status" value="1"/>
</dbReference>
<dbReference type="GO" id="GO:0003713">
    <property type="term" value="F:transcription coactivator activity"/>
    <property type="evidence" value="ECO:0007669"/>
    <property type="project" value="TreeGrafter"/>
</dbReference>
<dbReference type="PANTHER" id="PTHR21680">
    <property type="entry name" value="COILED-COIL DOMAIN-CONTAINING PROTEIN 124"/>
    <property type="match status" value="1"/>
</dbReference>
<keyword evidence="3" id="KW-0175">Coiled coil</keyword>
<comment type="subcellular location">
    <subcellularLocation>
        <location evidence="1">Midbody</location>
    </subcellularLocation>
</comment>
<feature type="compositionally biased region" description="Basic and acidic residues" evidence="4">
    <location>
        <begin position="32"/>
        <end position="84"/>
    </location>
</feature>
<evidence type="ECO:0000313" key="6">
    <source>
        <dbReference type="EMBL" id="KAG8183653.1"/>
    </source>
</evidence>
<evidence type="ECO:0000256" key="3">
    <source>
        <dbReference type="ARBA" id="ARBA00023054"/>
    </source>
</evidence>
<dbReference type="AlphaFoldDB" id="A0AAV6UIL8"/>
<comment type="caution">
    <text evidence="6">The sequence shown here is derived from an EMBL/GenBank/DDBJ whole genome shotgun (WGS) entry which is preliminary data.</text>
</comment>
<dbReference type="InterPro" id="IPR054414">
    <property type="entry name" value="Ccdc124/Oxs1_C"/>
</dbReference>
<evidence type="ECO:0000259" key="5">
    <source>
        <dbReference type="Pfam" id="PF06244"/>
    </source>
</evidence>
<dbReference type="EMBL" id="JAFNEN010000412">
    <property type="protein sequence ID" value="KAG8183653.1"/>
    <property type="molecule type" value="Genomic_DNA"/>
</dbReference>
<dbReference type="GO" id="GO:0005634">
    <property type="term" value="C:nucleus"/>
    <property type="evidence" value="ECO:0007669"/>
    <property type="project" value="TreeGrafter"/>
</dbReference>